<dbReference type="EMBL" id="BK014965">
    <property type="protein sequence ID" value="DAD84724.1"/>
    <property type="molecule type" value="Genomic_DNA"/>
</dbReference>
<organism evidence="1">
    <name type="scientific">Siphoviridae sp. ctqED62</name>
    <dbReference type="NCBI Taxonomy" id="2826468"/>
    <lineage>
        <taxon>Viruses</taxon>
        <taxon>Duplodnaviria</taxon>
        <taxon>Heunggongvirae</taxon>
        <taxon>Uroviricota</taxon>
        <taxon>Caudoviricetes</taxon>
    </lineage>
</organism>
<reference evidence="1" key="1">
    <citation type="journal article" date="2021" name="Proc. Natl. Acad. Sci. U.S.A.">
        <title>A Catalog of Tens of Thousands of Viruses from Human Metagenomes Reveals Hidden Associations with Chronic Diseases.</title>
        <authorList>
            <person name="Tisza M.J."/>
            <person name="Buck C.B."/>
        </authorList>
    </citation>
    <scope>NUCLEOTIDE SEQUENCE</scope>
    <source>
        <strain evidence="1">CtqED62</strain>
    </source>
</reference>
<accession>A0A8S5MR75</accession>
<name>A0A8S5MR75_9CAUD</name>
<protein>
    <submittedName>
        <fullName evidence="1">Tail protein</fullName>
    </submittedName>
</protein>
<evidence type="ECO:0000313" key="1">
    <source>
        <dbReference type="EMBL" id="DAD84724.1"/>
    </source>
</evidence>
<proteinExistence type="predicted"/>
<sequence>MRDLIKLQYVNHINERVDIGSGGIYAGSSDLRDYTWSMEQRGNKISRLYRDVATRTLPVIITAPTRSEAYQIRNRLFEVVEKDVLSMQPGKLICGKSYYQCYVTESKKPSYWKSPLNLVVELTLTTDRPVWVTESQYSFSPQGGNDGYLDFPFDFPFDFKSSAMINTLSNPGFVATDFRMDIFGGCTNPQITINGHVYAVEAEVETGEYLTIDSAKKTIVKTAQNGEKTNLFNSRNKESYVFEQIPAGANAVTWDGSFNFGVTILEERSEPKWI</sequence>